<name>A0ABW8TT60_9CLOT</name>
<organism evidence="5 6">
    <name type="scientific">Candidatus Clostridium radicumherbarum</name>
    <dbReference type="NCBI Taxonomy" id="3381662"/>
    <lineage>
        <taxon>Bacteria</taxon>
        <taxon>Bacillati</taxon>
        <taxon>Bacillota</taxon>
        <taxon>Clostridia</taxon>
        <taxon>Eubacteriales</taxon>
        <taxon>Clostridiaceae</taxon>
        <taxon>Clostridium</taxon>
    </lineage>
</organism>
<comment type="subcellular location">
    <subcellularLocation>
        <location evidence="1">Cell envelope</location>
    </subcellularLocation>
</comment>
<evidence type="ECO:0000256" key="1">
    <source>
        <dbReference type="ARBA" id="ARBA00004196"/>
    </source>
</evidence>
<dbReference type="Gene3D" id="3.40.190.10">
    <property type="entry name" value="Periplasmic binding protein-like II"/>
    <property type="match status" value="1"/>
</dbReference>
<keyword evidence="6" id="KW-1185">Reference proteome</keyword>
<keyword evidence="4" id="KW-0732">Signal</keyword>
<accession>A0ABW8TT60</accession>
<evidence type="ECO:0000256" key="4">
    <source>
        <dbReference type="ARBA" id="ARBA00022729"/>
    </source>
</evidence>
<gene>
    <name evidence="5" type="ORF">ACJDUH_04075</name>
</gene>
<dbReference type="InterPro" id="IPR006059">
    <property type="entry name" value="SBP"/>
</dbReference>
<evidence type="ECO:0000256" key="2">
    <source>
        <dbReference type="ARBA" id="ARBA00008520"/>
    </source>
</evidence>
<evidence type="ECO:0000313" key="5">
    <source>
        <dbReference type="EMBL" id="MFL0267272.1"/>
    </source>
</evidence>
<evidence type="ECO:0000313" key="6">
    <source>
        <dbReference type="Proteomes" id="UP001623661"/>
    </source>
</evidence>
<protein>
    <submittedName>
        <fullName evidence="5">ABC transporter substrate-binding protein</fullName>
    </submittedName>
</protein>
<sequence>MKSKNIFIIILVIIFVFPCLSCQKKNKDNNEKNLNIYIDLKDKSAINIIKFLTDEYKKENPDAKLKINDVLGADNIASDISKGTMADLIITSRNTMIELSEKGLISDMAQYYEKNKINDKFYNIIPSYGRVSDKYYGISILPFSFEVYYNSDALNKLGITPLTNIKDILNIAKRLNDNNVKIPVVVPEDLDINLMLSSIIASNTIKIPRLDSIYDSKDEYRRLNDMQTIFSSINNMVKISSINKNLFELGNDSSFTALAKGNIPLVISYSYYFNKIKDENVSLIENYIVTPNKKENIPVIVNSLICMPSNGKNSEEAGKFVKYVISDETQKMLSKKDYITSSKKTNENLVGTSQVVAKHLSLGDDNSIIYTYSLPNKLHSIISGKIDNILQGKYTGNEWQDIINEAYK</sequence>
<evidence type="ECO:0000256" key="3">
    <source>
        <dbReference type="ARBA" id="ARBA00022448"/>
    </source>
</evidence>
<keyword evidence="3" id="KW-0813">Transport</keyword>
<dbReference type="Proteomes" id="UP001623661">
    <property type="component" value="Unassembled WGS sequence"/>
</dbReference>
<dbReference type="PANTHER" id="PTHR43649">
    <property type="entry name" value="ARABINOSE-BINDING PROTEIN-RELATED"/>
    <property type="match status" value="1"/>
</dbReference>
<dbReference type="InterPro" id="IPR050490">
    <property type="entry name" value="Bact_solute-bd_prot1"/>
</dbReference>
<comment type="caution">
    <text evidence="5">The sequence shown here is derived from an EMBL/GenBank/DDBJ whole genome shotgun (WGS) entry which is preliminary data.</text>
</comment>
<dbReference type="EMBL" id="JBJHZY010000001">
    <property type="protein sequence ID" value="MFL0267272.1"/>
    <property type="molecule type" value="Genomic_DNA"/>
</dbReference>
<dbReference type="PANTHER" id="PTHR43649:SF31">
    <property type="entry name" value="SN-GLYCEROL-3-PHOSPHATE-BINDING PERIPLASMIC PROTEIN UGPB"/>
    <property type="match status" value="1"/>
</dbReference>
<dbReference type="RefSeq" id="WP_406763879.1">
    <property type="nucleotide sequence ID" value="NZ_JBJHZY010000001.1"/>
</dbReference>
<proteinExistence type="inferred from homology"/>
<dbReference type="Pfam" id="PF01547">
    <property type="entry name" value="SBP_bac_1"/>
    <property type="match status" value="1"/>
</dbReference>
<comment type="similarity">
    <text evidence="2">Belongs to the bacterial solute-binding protein 1 family.</text>
</comment>
<dbReference type="SUPFAM" id="SSF53850">
    <property type="entry name" value="Periplasmic binding protein-like II"/>
    <property type="match status" value="1"/>
</dbReference>
<reference evidence="5 6" key="1">
    <citation type="submission" date="2024-11" db="EMBL/GenBank/DDBJ databases">
        <authorList>
            <person name="Heng Y.C."/>
            <person name="Lim A.C.H."/>
            <person name="Lee J.K.Y."/>
            <person name="Kittelmann S."/>
        </authorList>
    </citation>
    <scope>NUCLEOTIDE SEQUENCE [LARGE SCALE GENOMIC DNA]</scope>
    <source>
        <strain evidence="5 6">WILCCON 0202</strain>
    </source>
</reference>